<dbReference type="STRING" id="571438.SAMN05192586_101158"/>
<keyword evidence="1" id="KW-0378">Hydrolase</keyword>
<dbReference type="GO" id="GO:0016791">
    <property type="term" value="F:phosphatase activity"/>
    <property type="evidence" value="ECO:0007669"/>
    <property type="project" value="TreeGrafter"/>
</dbReference>
<dbReference type="OrthoDB" id="9802500at2"/>
<dbReference type="InterPro" id="IPR052016">
    <property type="entry name" value="Bact_Sigma-Reg"/>
</dbReference>
<protein>
    <submittedName>
        <fullName evidence="3">Sigma-B regulation protein RsbU (Phosphoserine phosphatase)</fullName>
    </submittedName>
</protein>
<dbReference type="Proteomes" id="UP000199355">
    <property type="component" value="Unassembled WGS sequence"/>
</dbReference>
<reference evidence="4" key="1">
    <citation type="submission" date="2016-10" db="EMBL/GenBank/DDBJ databases">
        <authorList>
            <person name="Varghese N."/>
            <person name="Submissions S."/>
        </authorList>
    </citation>
    <scope>NUCLEOTIDE SEQUENCE [LARGE SCALE GENOMIC DNA]</scope>
    <source>
        <strain evidence="4">KHC7</strain>
    </source>
</reference>
<gene>
    <name evidence="3" type="ORF">SAMN05192586_101158</name>
</gene>
<accession>A0A1G7I5Y7</accession>
<dbReference type="PANTHER" id="PTHR43156:SF2">
    <property type="entry name" value="STAGE II SPORULATION PROTEIN E"/>
    <property type="match status" value="1"/>
</dbReference>
<dbReference type="AlphaFoldDB" id="A0A1G7I5Y7"/>
<organism evidence="3 4">
    <name type="scientific">Desulfovibrio legallii</name>
    <dbReference type="NCBI Taxonomy" id="571438"/>
    <lineage>
        <taxon>Bacteria</taxon>
        <taxon>Pseudomonadati</taxon>
        <taxon>Thermodesulfobacteriota</taxon>
        <taxon>Desulfovibrionia</taxon>
        <taxon>Desulfovibrionales</taxon>
        <taxon>Desulfovibrionaceae</taxon>
        <taxon>Desulfovibrio</taxon>
    </lineage>
</organism>
<dbReference type="Gene3D" id="3.60.40.10">
    <property type="entry name" value="PPM-type phosphatase domain"/>
    <property type="match status" value="1"/>
</dbReference>
<dbReference type="EMBL" id="FNBX01000001">
    <property type="protein sequence ID" value="SDF07854.1"/>
    <property type="molecule type" value="Genomic_DNA"/>
</dbReference>
<sequence>MKTLPPDASLFLYTDGLNETMNARQEAYGNERMLRLLAGLPRRYPEALIALTARAVAAHTGGATPSDDLVMLCLHFRGNATPRETAC</sequence>
<keyword evidence="4" id="KW-1185">Reference proteome</keyword>
<evidence type="ECO:0000313" key="4">
    <source>
        <dbReference type="Proteomes" id="UP000199355"/>
    </source>
</evidence>
<feature type="domain" description="PPM-type phosphatase" evidence="2">
    <location>
        <begin position="3"/>
        <end position="76"/>
    </location>
</feature>
<dbReference type="PANTHER" id="PTHR43156">
    <property type="entry name" value="STAGE II SPORULATION PROTEIN E-RELATED"/>
    <property type="match status" value="1"/>
</dbReference>
<evidence type="ECO:0000259" key="2">
    <source>
        <dbReference type="Pfam" id="PF07228"/>
    </source>
</evidence>
<evidence type="ECO:0000313" key="3">
    <source>
        <dbReference type="EMBL" id="SDF07854.1"/>
    </source>
</evidence>
<dbReference type="Pfam" id="PF07228">
    <property type="entry name" value="SpoIIE"/>
    <property type="match status" value="1"/>
</dbReference>
<name>A0A1G7I5Y7_9BACT</name>
<dbReference type="InterPro" id="IPR036457">
    <property type="entry name" value="PPM-type-like_dom_sf"/>
</dbReference>
<evidence type="ECO:0000256" key="1">
    <source>
        <dbReference type="ARBA" id="ARBA00022801"/>
    </source>
</evidence>
<dbReference type="InterPro" id="IPR001932">
    <property type="entry name" value="PPM-type_phosphatase-like_dom"/>
</dbReference>
<dbReference type="RefSeq" id="WP_092152425.1">
    <property type="nucleotide sequence ID" value="NZ_FNBX01000001.1"/>
</dbReference>
<proteinExistence type="predicted"/>